<dbReference type="SMART" id="SM00327">
    <property type="entry name" value="VWA"/>
    <property type="match status" value="1"/>
</dbReference>
<accession>A0A6J6GFC5</accession>
<dbReference type="InterPro" id="IPR051266">
    <property type="entry name" value="CLCR"/>
</dbReference>
<name>A0A6J6GFC5_9ZZZZ</name>
<dbReference type="EMBL" id="CAEZUK010000071">
    <property type="protein sequence ID" value="CAB4598529.1"/>
    <property type="molecule type" value="Genomic_DNA"/>
</dbReference>
<gene>
    <name evidence="3" type="ORF">UFOPK1820_00571</name>
</gene>
<dbReference type="AlphaFoldDB" id="A0A6J6GFC5"/>
<dbReference type="PANTHER" id="PTHR10579">
    <property type="entry name" value="CALCIUM-ACTIVATED CHLORIDE CHANNEL REGULATOR"/>
    <property type="match status" value="1"/>
</dbReference>
<reference evidence="3" key="1">
    <citation type="submission" date="2020-05" db="EMBL/GenBank/DDBJ databases">
        <authorList>
            <person name="Chiriac C."/>
            <person name="Salcher M."/>
            <person name="Ghai R."/>
            <person name="Kavagutti S V."/>
        </authorList>
    </citation>
    <scope>NUCLEOTIDE SEQUENCE</scope>
</reference>
<dbReference type="InterPro" id="IPR036465">
    <property type="entry name" value="vWFA_dom_sf"/>
</dbReference>
<evidence type="ECO:0000256" key="1">
    <source>
        <dbReference type="SAM" id="MobiDB-lite"/>
    </source>
</evidence>
<dbReference type="SUPFAM" id="SSF53300">
    <property type="entry name" value="vWA-like"/>
    <property type="match status" value="1"/>
</dbReference>
<dbReference type="Pfam" id="PF00092">
    <property type="entry name" value="VWA"/>
    <property type="match status" value="1"/>
</dbReference>
<evidence type="ECO:0000259" key="2">
    <source>
        <dbReference type="PROSITE" id="PS50234"/>
    </source>
</evidence>
<evidence type="ECO:0000313" key="3">
    <source>
        <dbReference type="EMBL" id="CAB4598529.1"/>
    </source>
</evidence>
<feature type="domain" description="VWFA" evidence="2">
    <location>
        <begin position="40"/>
        <end position="226"/>
    </location>
</feature>
<feature type="region of interest" description="Disordered" evidence="1">
    <location>
        <begin position="402"/>
        <end position="423"/>
    </location>
</feature>
<proteinExistence type="predicted"/>
<dbReference type="Gene3D" id="3.40.50.410">
    <property type="entry name" value="von Willebrand factor, type A domain"/>
    <property type="match status" value="1"/>
</dbReference>
<organism evidence="3">
    <name type="scientific">freshwater metagenome</name>
    <dbReference type="NCBI Taxonomy" id="449393"/>
    <lineage>
        <taxon>unclassified sequences</taxon>
        <taxon>metagenomes</taxon>
        <taxon>ecological metagenomes</taxon>
    </lineage>
</organism>
<dbReference type="PROSITE" id="PS50234">
    <property type="entry name" value="VWFA"/>
    <property type="match status" value="1"/>
</dbReference>
<sequence>MKPQVRLDQSIILVRHDEIVNMMLELTAPPSPATERAPLDIALVVDRSGSMQGEPLDSVRRAVLELIRVAGPNDRIAVISFDTDIDVVLPLAHHNLPAVRDRILNIHSGGSTNLSGGWLKGFEILNSATPNTGSLPAIKRIIVLTDGHANSGVTDSDELCTMVRGATSHSVSTSMIGFADGYDEKLLAAMADAGRGNDYWCAGPDQALNVFNAEFDGLASVVAQNISLEIQPTEATAACEVLNEFDGVDVPGAPGARQIMIGDAFSDEVRRVVVRFTLRPRLGVGTFTVANLVLRWASTIGSVELHELTIPIDLESTENASDLREMDIEVTKQVLLLQVAELRKAAIKQAREGHIDNARILLNQVVAILVATGADQREIDEINELTQRLEHFGERDMKMLHSMSRSSIKGRNKRFDPNDPFKA</sequence>
<protein>
    <submittedName>
        <fullName evidence="3">Unannotated protein</fullName>
    </submittedName>
</protein>
<feature type="compositionally biased region" description="Basic and acidic residues" evidence="1">
    <location>
        <begin position="413"/>
        <end position="423"/>
    </location>
</feature>
<dbReference type="InterPro" id="IPR002035">
    <property type="entry name" value="VWF_A"/>
</dbReference>
<dbReference type="PANTHER" id="PTHR10579:SF43">
    <property type="entry name" value="ZINC FINGER (C3HC4-TYPE RING FINGER) FAMILY PROTEIN"/>
    <property type="match status" value="1"/>
</dbReference>